<organism evidence="1 2">
    <name type="scientific">Candidatus Ozemobacter sibiricus</name>
    <dbReference type="NCBI Taxonomy" id="2268124"/>
    <lineage>
        <taxon>Bacteria</taxon>
        <taxon>Candidatus Ozemobacteria</taxon>
        <taxon>Candidatus Ozemobacterales</taxon>
        <taxon>Candidatus Ozemobacteraceae</taxon>
        <taxon>Candidatus Ozemobacter</taxon>
    </lineage>
</organism>
<comment type="caution">
    <text evidence="1">The sequence shown here is derived from an EMBL/GenBank/DDBJ whole genome shotgun (WGS) entry which is preliminary data.</text>
</comment>
<protein>
    <submittedName>
        <fullName evidence="1">Uncharacterized protein</fullName>
    </submittedName>
</protein>
<gene>
    <name evidence="1" type="ORF">OZSIB_3326</name>
</gene>
<evidence type="ECO:0000313" key="1">
    <source>
        <dbReference type="EMBL" id="RCK76734.1"/>
    </source>
</evidence>
<reference evidence="1 2" key="1">
    <citation type="submission" date="2018-05" db="EMBL/GenBank/DDBJ databases">
        <title>A metagenomic window into the 2 km-deep terrestrial subsurface aquifer revealed taxonomically and functionally diverse microbial community comprising novel uncultured bacterial lineages.</title>
        <authorList>
            <person name="Kadnikov V.V."/>
            <person name="Mardanov A.V."/>
            <person name="Beletsky A.V."/>
            <person name="Banks D."/>
            <person name="Pimenov N.V."/>
            <person name="Frank Y.A."/>
            <person name="Karnachuk O.V."/>
            <person name="Ravin N.V."/>
        </authorList>
    </citation>
    <scope>NUCLEOTIDE SEQUENCE [LARGE SCALE GENOMIC DNA]</scope>
    <source>
        <strain evidence="1">BY5</strain>
    </source>
</reference>
<evidence type="ECO:0000313" key="2">
    <source>
        <dbReference type="Proteomes" id="UP000252355"/>
    </source>
</evidence>
<dbReference type="Proteomes" id="UP000252355">
    <property type="component" value="Unassembled WGS sequence"/>
</dbReference>
<proteinExistence type="predicted"/>
<dbReference type="EMBL" id="QOQW01000035">
    <property type="protein sequence ID" value="RCK76734.1"/>
    <property type="molecule type" value="Genomic_DNA"/>
</dbReference>
<accession>A0A367ZF56</accession>
<sequence>MVREARDRINNEIKNFSIPEKIAWFTQQTKEWEESRKLGRNLKKSKAA</sequence>
<dbReference type="AlphaFoldDB" id="A0A367ZF56"/>
<name>A0A367ZF56_9BACT</name>